<dbReference type="AlphaFoldDB" id="A0A1F6N9E1"/>
<dbReference type="Proteomes" id="UP000178726">
    <property type="component" value="Unassembled WGS sequence"/>
</dbReference>
<organism evidence="1 2">
    <name type="scientific">Candidatus Magasanikbacteria bacterium RIFCSPLOWO2_02_FULL_44_11</name>
    <dbReference type="NCBI Taxonomy" id="1798689"/>
    <lineage>
        <taxon>Bacteria</taxon>
        <taxon>Candidatus Magasanikiibacteriota</taxon>
    </lineage>
</organism>
<evidence type="ECO:0000313" key="1">
    <source>
        <dbReference type="EMBL" id="OGH80343.1"/>
    </source>
</evidence>
<dbReference type="EMBL" id="MFQK01000053">
    <property type="protein sequence ID" value="OGH80343.1"/>
    <property type="molecule type" value="Genomic_DNA"/>
</dbReference>
<proteinExistence type="predicted"/>
<evidence type="ECO:0000313" key="2">
    <source>
        <dbReference type="Proteomes" id="UP000178726"/>
    </source>
</evidence>
<gene>
    <name evidence="1" type="ORF">A3I29_01420</name>
</gene>
<dbReference type="STRING" id="1798689.A3I29_01420"/>
<accession>A0A1F6N9E1</accession>
<protein>
    <recommendedName>
        <fullName evidence="3">3D domain-containing protein</fullName>
    </recommendedName>
</protein>
<comment type="caution">
    <text evidence="1">The sequence shown here is derived from an EMBL/GenBank/DDBJ whole genome shotgun (WGS) entry which is preliminary data.</text>
</comment>
<reference evidence="1 2" key="1">
    <citation type="journal article" date="2016" name="Nat. Commun.">
        <title>Thousands of microbial genomes shed light on interconnected biogeochemical processes in an aquifer system.</title>
        <authorList>
            <person name="Anantharaman K."/>
            <person name="Brown C.T."/>
            <person name="Hug L.A."/>
            <person name="Sharon I."/>
            <person name="Castelle C.J."/>
            <person name="Probst A.J."/>
            <person name="Thomas B.C."/>
            <person name="Singh A."/>
            <person name="Wilkins M.J."/>
            <person name="Karaoz U."/>
            <person name="Brodie E.L."/>
            <person name="Williams K.H."/>
            <person name="Hubbard S.S."/>
            <person name="Banfield J.F."/>
        </authorList>
    </citation>
    <scope>NUCLEOTIDE SEQUENCE [LARGE SCALE GENOMIC DNA]</scope>
</reference>
<evidence type="ECO:0008006" key="3">
    <source>
        <dbReference type="Google" id="ProtNLM"/>
    </source>
</evidence>
<name>A0A1F6N9E1_9BACT</name>
<dbReference type="CDD" id="cd22784">
    <property type="entry name" value="DPBB_MltA_YuiC-like"/>
    <property type="match status" value="1"/>
</dbReference>
<sequence>MTITKKLVLESLSGAANIVALTALLAHIFNPGLAHAQPVGEPTTADLLAIETILTETPESRLFYPDVVVHAPDRHLKATITAYTSTPDQTDDTPFIAASGKRVYDGMIAANGLPFGTVVKIPRLFGNKEFVVWDRMNVRYGYGHMDIWLDASKADARKFGRKHIEVEIYYPKKQLAKR</sequence>